<sequence>MDALKSLWKSKKSKKGFKGTGHLLGNAPPSQANNKTASQSTAASRHQPLSAASQPSSRSGTSQGRRLGSSPSPASTSSTSSPSRSSHLQQQNDSRRRSTNDVRQQPAAAAEASHAAAPAVAAVASTSSSVVEAPGNAAAYASHNACAQQQHAEPDVPPANDDIQDAVALLRCDERPGAPAIAVLTRLLRNIVISPQDPKFRRLRLQNPKIKEAVVEVAGGIELLQACGFDLIFENTAPEQDEEGFAEQSRGQTSGAAPSAVVPRERSTQVLIPTDVDASVPEWVFERSPAELKAAIVAARRRREQGEVLMTRAMRERLTLGDRRSQPSWGTVRVRMPEGLLLQGEFAAGEPCLAVFAWLTDCLRDPGETYRLVQPRVGALAADARTIRDAGLLPSALLHFQQGVKNNLGG</sequence>
<feature type="region of interest" description="Disordered" evidence="1">
    <location>
        <begin position="1"/>
        <end position="113"/>
    </location>
</feature>
<dbReference type="InterPro" id="IPR036339">
    <property type="entry name" value="PUB-like_dom_sf"/>
</dbReference>
<dbReference type="AlphaFoldDB" id="A0AAW1Q3A0"/>
<dbReference type="PANTHER" id="PTHR23153">
    <property type="entry name" value="UBX-RELATED"/>
    <property type="match status" value="1"/>
</dbReference>
<proteinExistence type="predicted"/>
<organism evidence="3 4">
    <name type="scientific">Symbiochloris irregularis</name>
    <dbReference type="NCBI Taxonomy" id="706552"/>
    <lineage>
        <taxon>Eukaryota</taxon>
        <taxon>Viridiplantae</taxon>
        <taxon>Chlorophyta</taxon>
        <taxon>core chlorophytes</taxon>
        <taxon>Trebouxiophyceae</taxon>
        <taxon>Trebouxiales</taxon>
        <taxon>Trebouxiaceae</taxon>
        <taxon>Symbiochloris</taxon>
    </lineage>
</organism>
<keyword evidence="4" id="KW-1185">Reference proteome</keyword>
<feature type="compositionally biased region" description="Low complexity" evidence="1">
    <location>
        <begin position="69"/>
        <end position="86"/>
    </location>
</feature>
<dbReference type="Pfam" id="PF00789">
    <property type="entry name" value="UBX"/>
    <property type="match status" value="1"/>
</dbReference>
<feature type="domain" description="UBX" evidence="2">
    <location>
        <begin position="331"/>
        <end position="400"/>
    </location>
</feature>
<evidence type="ECO:0000313" key="4">
    <source>
        <dbReference type="Proteomes" id="UP001465755"/>
    </source>
</evidence>
<dbReference type="SUPFAM" id="SSF143503">
    <property type="entry name" value="PUG domain-like"/>
    <property type="match status" value="1"/>
</dbReference>
<dbReference type="SMART" id="SM00580">
    <property type="entry name" value="PUG"/>
    <property type="match status" value="1"/>
</dbReference>
<dbReference type="InterPro" id="IPR029071">
    <property type="entry name" value="Ubiquitin-like_domsf"/>
</dbReference>
<protein>
    <recommendedName>
        <fullName evidence="2">UBX domain-containing protein</fullName>
    </recommendedName>
</protein>
<dbReference type="PROSITE" id="PS50033">
    <property type="entry name" value="UBX"/>
    <property type="match status" value="1"/>
</dbReference>
<evidence type="ECO:0000259" key="2">
    <source>
        <dbReference type="PROSITE" id="PS50033"/>
    </source>
</evidence>
<feature type="compositionally biased region" description="Basic residues" evidence="1">
    <location>
        <begin position="8"/>
        <end position="17"/>
    </location>
</feature>
<dbReference type="SUPFAM" id="SSF54236">
    <property type="entry name" value="Ubiquitin-like"/>
    <property type="match status" value="1"/>
</dbReference>
<name>A0AAW1Q3A0_9CHLO</name>
<dbReference type="Gene3D" id="1.20.58.2190">
    <property type="match status" value="1"/>
</dbReference>
<dbReference type="Pfam" id="PF09409">
    <property type="entry name" value="PUB"/>
    <property type="match status" value="1"/>
</dbReference>
<dbReference type="GO" id="GO:0005737">
    <property type="term" value="C:cytoplasm"/>
    <property type="evidence" value="ECO:0007669"/>
    <property type="project" value="TreeGrafter"/>
</dbReference>
<evidence type="ECO:0000256" key="1">
    <source>
        <dbReference type="SAM" id="MobiDB-lite"/>
    </source>
</evidence>
<dbReference type="PANTHER" id="PTHR23153:SF38">
    <property type="entry name" value="UBX DOMAIN-CONTAINING PROTEIN 6"/>
    <property type="match status" value="1"/>
</dbReference>
<dbReference type="Gene3D" id="3.10.20.90">
    <property type="entry name" value="Phosphatidylinositol 3-kinase Catalytic Subunit, Chain A, domain 1"/>
    <property type="match status" value="1"/>
</dbReference>
<feature type="compositionally biased region" description="Polar residues" evidence="1">
    <location>
        <begin position="28"/>
        <end position="44"/>
    </location>
</feature>
<dbReference type="Proteomes" id="UP001465755">
    <property type="component" value="Unassembled WGS sequence"/>
</dbReference>
<accession>A0AAW1Q3A0</accession>
<reference evidence="3 4" key="1">
    <citation type="journal article" date="2024" name="Nat. Commun.">
        <title>Phylogenomics reveals the evolutionary origins of lichenization in chlorophyte algae.</title>
        <authorList>
            <person name="Puginier C."/>
            <person name="Libourel C."/>
            <person name="Otte J."/>
            <person name="Skaloud P."/>
            <person name="Haon M."/>
            <person name="Grisel S."/>
            <person name="Petersen M."/>
            <person name="Berrin J.G."/>
            <person name="Delaux P.M."/>
            <person name="Dal Grande F."/>
            <person name="Keller J."/>
        </authorList>
    </citation>
    <scope>NUCLEOTIDE SEQUENCE [LARGE SCALE GENOMIC DNA]</scope>
    <source>
        <strain evidence="3 4">SAG 2036</strain>
    </source>
</reference>
<dbReference type="InterPro" id="IPR001012">
    <property type="entry name" value="UBX_dom"/>
</dbReference>
<dbReference type="InterPro" id="IPR018997">
    <property type="entry name" value="PUB_domain"/>
</dbReference>
<dbReference type="CDD" id="cd09212">
    <property type="entry name" value="PUB"/>
    <property type="match status" value="1"/>
</dbReference>
<comment type="caution">
    <text evidence="3">The sequence shown here is derived from an EMBL/GenBank/DDBJ whole genome shotgun (WGS) entry which is preliminary data.</text>
</comment>
<gene>
    <name evidence="3" type="ORF">WJX73_003982</name>
</gene>
<feature type="compositionally biased region" description="Polar residues" evidence="1">
    <location>
        <begin position="50"/>
        <end position="64"/>
    </location>
</feature>
<dbReference type="EMBL" id="JALJOQ010000001">
    <property type="protein sequence ID" value="KAK9814988.1"/>
    <property type="molecule type" value="Genomic_DNA"/>
</dbReference>
<evidence type="ECO:0000313" key="3">
    <source>
        <dbReference type="EMBL" id="KAK9814988.1"/>
    </source>
</evidence>
<feature type="region of interest" description="Disordered" evidence="1">
    <location>
        <begin position="240"/>
        <end position="264"/>
    </location>
</feature>